<evidence type="ECO:0000313" key="4">
    <source>
        <dbReference type="Proteomes" id="UP000010475"/>
    </source>
</evidence>
<dbReference type="AlphaFoldDB" id="K9X5V1"/>
<dbReference type="InterPro" id="IPR005532">
    <property type="entry name" value="SUMF_dom"/>
</dbReference>
<evidence type="ECO:0000259" key="1">
    <source>
        <dbReference type="Pfam" id="PF03781"/>
    </source>
</evidence>
<name>K9X5V1_9NOST</name>
<feature type="domain" description="Novel STAND NTPase 1" evidence="2">
    <location>
        <begin position="1"/>
        <end position="231"/>
    </location>
</feature>
<evidence type="ECO:0000259" key="2">
    <source>
        <dbReference type="Pfam" id="PF20703"/>
    </source>
</evidence>
<dbReference type="Pfam" id="PF20703">
    <property type="entry name" value="nSTAND1"/>
    <property type="match status" value="1"/>
</dbReference>
<dbReference type="RefSeq" id="WP_015211106.1">
    <property type="nucleotide sequence ID" value="NC_019757.1"/>
</dbReference>
<dbReference type="InterPro" id="IPR051043">
    <property type="entry name" value="Sulfatase_Mod_Factor_Kinase"/>
</dbReference>
<dbReference type="InterPro" id="IPR049052">
    <property type="entry name" value="nSTAND1"/>
</dbReference>
<accession>K9X5V1</accession>
<evidence type="ECO:0000313" key="3">
    <source>
        <dbReference type="EMBL" id="AFZ27873.1"/>
    </source>
</evidence>
<dbReference type="eggNOG" id="COG1262">
    <property type="taxonomic scope" value="Bacteria"/>
</dbReference>
<gene>
    <name evidence="3" type="ORF">Cylst_5896</name>
</gene>
<protein>
    <submittedName>
        <fullName evidence="3">Uncharacterized protein</fullName>
    </submittedName>
</protein>
<dbReference type="PANTHER" id="PTHR23150:SF19">
    <property type="entry name" value="FORMYLGLYCINE-GENERATING ENZYME"/>
    <property type="match status" value="1"/>
</dbReference>
<dbReference type="PATRIC" id="fig|56107.3.peg.6483"/>
<dbReference type="InterPro" id="IPR042095">
    <property type="entry name" value="SUMF_sf"/>
</dbReference>
<dbReference type="SUPFAM" id="SSF56436">
    <property type="entry name" value="C-type lectin-like"/>
    <property type="match status" value="1"/>
</dbReference>
<dbReference type="PANTHER" id="PTHR23150">
    <property type="entry name" value="SULFATASE MODIFYING FACTOR 1, 2"/>
    <property type="match status" value="1"/>
</dbReference>
<reference evidence="3 4" key="1">
    <citation type="submission" date="2012-06" db="EMBL/GenBank/DDBJ databases">
        <title>Finished chromosome of genome of Cylindrospermum stagnale PCC 7417.</title>
        <authorList>
            <consortium name="US DOE Joint Genome Institute"/>
            <person name="Gugger M."/>
            <person name="Coursin T."/>
            <person name="Rippka R."/>
            <person name="Tandeau De Marsac N."/>
            <person name="Huntemann M."/>
            <person name="Wei C.-L."/>
            <person name="Han J."/>
            <person name="Detter J.C."/>
            <person name="Han C."/>
            <person name="Tapia R."/>
            <person name="Chen A."/>
            <person name="Kyrpides N."/>
            <person name="Mavromatis K."/>
            <person name="Markowitz V."/>
            <person name="Szeto E."/>
            <person name="Ivanova N."/>
            <person name="Pagani I."/>
            <person name="Pati A."/>
            <person name="Goodwin L."/>
            <person name="Nordberg H.P."/>
            <person name="Cantor M.N."/>
            <person name="Hua S.X."/>
            <person name="Woyke T."/>
            <person name="Kerfeld C.A."/>
        </authorList>
    </citation>
    <scope>NUCLEOTIDE SEQUENCE [LARGE SCALE GENOMIC DNA]</scope>
    <source>
        <strain evidence="3 4">PCC 7417</strain>
    </source>
</reference>
<dbReference type="Pfam" id="PF03781">
    <property type="entry name" value="FGE-sulfatase"/>
    <property type="match status" value="1"/>
</dbReference>
<sequence>MRADFLEYALANRDFFGALAGEFPDPKGEKGAICLLGPMNRQELQDVIEKPAANLVQLQEGLCDRILQAVEKQPGNLPLLEFALTQLWKQQSQGQLTHQAYDHIGGVEKALARYAQEQYQQLSPTDQERTKRVFIQLVRPGEGTEDTRRLATRAEVGENNWDLVTKLANFRLVVTGRDETAKEETVEVIHEALIREWQQLRDWMEDQRRFRTWQERLRMTMRQWDAAGKDEKALLQGVLLVEAEDWQQQRLEELSLDERAFIQLSLALRDRQKQEQEQIQQRELALMRQSRTRLRSPVVVLGAIAFGTSTVLVYPRILGWWTASQSPMVRMPAGDAVIGTNPIKANPQEMPERTVYVREFQLEQYEVSNQQYQLCVKAGVCTEPITQLPLYSNNQNLQHPVIGITAIQAAKYCHWLGRRLPTEVEWERSARGLKLPEKPKGRLWPWGDLDPFPQLANLLFSQAENDLQPVKNYDDGASPEKVYNLVGNAWE</sequence>
<proteinExistence type="predicted"/>
<dbReference type="Gene3D" id="3.90.1580.10">
    <property type="entry name" value="paralog of FGE (formylglycine-generating enzyme)"/>
    <property type="match status" value="1"/>
</dbReference>
<dbReference type="GO" id="GO:0120147">
    <property type="term" value="F:formylglycine-generating oxidase activity"/>
    <property type="evidence" value="ECO:0007669"/>
    <property type="project" value="TreeGrafter"/>
</dbReference>
<feature type="domain" description="Sulfatase-modifying factor enzyme-like" evidence="1">
    <location>
        <begin position="327"/>
        <end position="491"/>
    </location>
</feature>
<dbReference type="KEGG" id="csg:Cylst_5896"/>
<dbReference type="EMBL" id="CP003642">
    <property type="protein sequence ID" value="AFZ27873.1"/>
    <property type="molecule type" value="Genomic_DNA"/>
</dbReference>
<dbReference type="STRING" id="56107.Cylst_5896"/>
<dbReference type="HOGENOM" id="CLU_555197_0_0_3"/>
<organism evidence="3 4">
    <name type="scientific">Cylindrospermum stagnale PCC 7417</name>
    <dbReference type="NCBI Taxonomy" id="56107"/>
    <lineage>
        <taxon>Bacteria</taxon>
        <taxon>Bacillati</taxon>
        <taxon>Cyanobacteriota</taxon>
        <taxon>Cyanophyceae</taxon>
        <taxon>Nostocales</taxon>
        <taxon>Nostocaceae</taxon>
        <taxon>Cylindrospermum</taxon>
    </lineage>
</organism>
<dbReference type="InterPro" id="IPR016187">
    <property type="entry name" value="CTDL_fold"/>
</dbReference>
<keyword evidence="4" id="KW-1185">Reference proteome</keyword>
<dbReference type="Proteomes" id="UP000010475">
    <property type="component" value="Chromosome"/>
</dbReference>
<dbReference type="OrthoDB" id="464342at2"/>